<keyword evidence="6 10" id="KW-0812">Transmembrane</keyword>
<feature type="domain" description="T2SS protein K first SAM-like" evidence="11">
    <location>
        <begin position="100"/>
        <end position="192"/>
    </location>
</feature>
<evidence type="ECO:0000256" key="8">
    <source>
        <dbReference type="ARBA" id="ARBA00022989"/>
    </source>
</evidence>
<dbReference type="InterPro" id="IPR049031">
    <property type="entry name" value="T2SSK_SAM-like_1st"/>
</dbReference>
<dbReference type="HOGENOM" id="CLU_057294_1_2_0"/>
<keyword evidence="3" id="KW-0813">Transport</keyword>
<dbReference type="GO" id="GO:0009306">
    <property type="term" value="P:protein secretion"/>
    <property type="evidence" value="ECO:0007669"/>
    <property type="project" value="InterPro"/>
</dbReference>
<comment type="similarity">
    <text evidence="2">Belongs to the GSP K family.</text>
</comment>
<evidence type="ECO:0000256" key="4">
    <source>
        <dbReference type="ARBA" id="ARBA00022475"/>
    </source>
</evidence>
<dbReference type="SUPFAM" id="SSF81585">
    <property type="entry name" value="PsbU/PolX domain-like"/>
    <property type="match status" value="1"/>
</dbReference>
<dbReference type="RefSeq" id="WP_013538263.1">
    <property type="nucleotide sequence ID" value="NC_014926.1"/>
</dbReference>
<evidence type="ECO:0000259" key="11">
    <source>
        <dbReference type="Pfam" id="PF21687"/>
    </source>
</evidence>
<dbReference type="PIRSF" id="PIRSF002786">
    <property type="entry name" value="XcpX"/>
    <property type="match status" value="1"/>
</dbReference>
<dbReference type="GO" id="GO:0005886">
    <property type="term" value="C:plasma membrane"/>
    <property type="evidence" value="ECO:0007669"/>
    <property type="project" value="UniProtKB-SubCell"/>
</dbReference>
<accession>E8T4L9</accession>
<gene>
    <name evidence="12" type="ordered locus">Theam_1516</name>
</gene>
<comment type="subcellular location">
    <subcellularLocation>
        <location evidence="1">Cell inner membrane</location>
    </subcellularLocation>
</comment>
<evidence type="ECO:0000256" key="5">
    <source>
        <dbReference type="ARBA" id="ARBA00022519"/>
    </source>
</evidence>
<dbReference type="STRING" id="648996.Theam_1516"/>
<reference evidence="12" key="1">
    <citation type="submission" date="2011-01" db="EMBL/GenBank/DDBJ databases">
        <title>Complete sequence of chromosome of Thermovibrio ammonificans HB-1.</title>
        <authorList>
            <consortium name="US DOE Joint Genome Institute"/>
            <person name="Lucas S."/>
            <person name="Copeland A."/>
            <person name="Lapidus A."/>
            <person name="Cheng J.-F."/>
            <person name="Goodwin L."/>
            <person name="Pitluck S."/>
            <person name="Davenport K."/>
            <person name="Detter J.C."/>
            <person name="Han C."/>
            <person name="Tapia R."/>
            <person name="Land M."/>
            <person name="Hauser L."/>
            <person name="Kyrpides N."/>
            <person name="Ivanova N."/>
            <person name="Ovchinnikova G."/>
            <person name="Vetriani C."/>
            <person name="Woyke T."/>
        </authorList>
    </citation>
    <scope>NUCLEOTIDE SEQUENCE [LARGE SCALE GENOMIC DNA]</scope>
    <source>
        <strain evidence="12">HB-1</strain>
    </source>
</reference>
<dbReference type="Pfam" id="PF12836">
    <property type="entry name" value="HHH_3"/>
    <property type="match status" value="1"/>
</dbReference>
<evidence type="ECO:0000256" key="1">
    <source>
        <dbReference type="ARBA" id="ARBA00004533"/>
    </source>
</evidence>
<dbReference type="EMBL" id="CP002444">
    <property type="protein sequence ID" value="ADU97477.1"/>
    <property type="molecule type" value="Genomic_DNA"/>
</dbReference>
<keyword evidence="13" id="KW-1185">Reference proteome</keyword>
<keyword evidence="7" id="KW-0653">Protein transport</keyword>
<dbReference type="InterPro" id="IPR038072">
    <property type="entry name" value="GspK_central_sf"/>
</dbReference>
<keyword evidence="9 10" id="KW-0472">Membrane</keyword>
<dbReference type="Gene3D" id="3.30.1300.30">
    <property type="entry name" value="GSPII I/J protein-like"/>
    <property type="match status" value="1"/>
</dbReference>
<name>E8T4L9_THEA1</name>
<evidence type="ECO:0000256" key="9">
    <source>
        <dbReference type="ARBA" id="ARBA00023136"/>
    </source>
</evidence>
<keyword evidence="8 10" id="KW-1133">Transmembrane helix</keyword>
<dbReference type="NCBIfam" id="NF037980">
    <property type="entry name" value="T2SS_GspK"/>
    <property type="match status" value="1"/>
</dbReference>
<keyword evidence="4" id="KW-1003">Cell membrane</keyword>
<evidence type="ECO:0000256" key="3">
    <source>
        <dbReference type="ARBA" id="ARBA00022448"/>
    </source>
</evidence>
<evidence type="ECO:0000313" key="12">
    <source>
        <dbReference type="EMBL" id="ADU97477.1"/>
    </source>
</evidence>
<dbReference type="OrthoDB" id="5398238at2"/>
<evidence type="ECO:0000313" key="13">
    <source>
        <dbReference type="Proteomes" id="UP000006362"/>
    </source>
</evidence>
<dbReference type="KEGG" id="tam:Theam_1516"/>
<dbReference type="PANTHER" id="PTHR38831">
    <property type="entry name" value="TYPE II SECRETION SYSTEM PROTEIN K"/>
    <property type="match status" value="1"/>
</dbReference>
<organism evidence="12 13">
    <name type="scientific">Thermovibrio ammonificans (strain DSM 15698 / JCM 12110 / HB-1)</name>
    <dbReference type="NCBI Taxonomy" id="648996"/>
    <lineage>
        <taxon>Bacteria</taxon>
        <taxon>Pseudomonadati</taxon>
        <taxon>Aquificota</taxon>
        <taxon>Aquificia</taxon>
        <taxon>Desulfurobacteriales</taxon>
        <taxon>Desulfurobacteriaceae</taxon>
        <taxon>Thermovibrio</taxon>
    </lineage>
</organism>
<sequence length="290" mass="32551">MSSSPSRRGFVLFIVLVVVAVLAAFLFSVLFLSSQGVKRSEAVKDYTVAYHAAVSAVKIALKYLKEDDNSFDGTGDDWAKPIHYNYSGVALSIRIEDLCGKLNVNKLTNPVYFKVGKRLFEELNLNPDLLDALKDWIDKDSRVTGDGAEADYYEAFGYKPSNSPMKSLGELYYVKGFTYKVVKKVKPYFTVYGSGKVNVNSAGKKLLMALSDRITPTLADSIIEARPIRKLQDLLDIPGFTRELYFEIRPIITNRCNYFRVEVTASYGDATASVVALTTRRRILEWKVVE</sequence>
<evidence type="ECO:0000256" key="10">
    <source>
        <dbReference type="SAM" id="Phobius"/>
    </source>
</evidence>
<dbReference type="Pfam" id="PF21687">
    <property type="entry name" value="T2SSK_1st"/>
    <property type="match status" value="1"/>
</dbReference>
<evidence type="ECO:0000256" key="2">
    <source>
        <dbReference type="ARBA" id="ARBA00007246"/>
    </source>
</evidence>
<feature type="transmembrane region" description="Helical" evidence="10">
    <location>
        <begin position="12"/>
        <end position="32"/>
    </location>
</feature>
<dbReference type="PANTHER" id="PTHR38831:SF1">
    <property type="entry name" value="TYPE II SECRETION SYSTEM PROTEIN K-RELATED"/>
    <property type="match status" value="1"/>
</dbReference>
<proteinExistence type="inferred from homology"/>
<dbReference type="InterPro" id="IPR005628">
    <property type="entry name" value="GspK"/>
</dbReference>
<dbReference type="eggNOG" id="COG3156">
    <property type="taxonomic scope" value="Bacteria"/>
</dbReference>
<dbReference type="Proteomes" id="UP000006362">
    <property type="component" value="Chromosome"/>
</dbReference>
<evidence type="ECO:0000256" key="7">
    <source>
        <dbReference type="ARBA" id="ARBA00022927"/>
    </source>
</evidence>
<keyword evidence="5" id="KW-0997">Cell inner membrane</keyword>
<dbReference type="Gene3D" id="1.10.40.60">
    <property type="entry name" value="EpsJ-like"/>
    <property type="match status" value="2"/>
</dbReference>
<evidence type="ECO:0000256" key="6">
    <source>
        <dbReference type="ARBA" id="ARBA00022692"/>
    </source>
</evidence>
<dbReference type="SUPFAM" id="SSF158544">
    <property type="entry name" value="GspK insert domain-like"/>
    <property type="match status" value="1"/>
</dbReference>
<protein>
    <recommendedName>
        <fullName evidence="11">T2SS protein K first SAM-like domain-containing protein</fullName>
    </recommendedName>
</protein>
<dbReference type="AlphaFoldDB" id="E8T4L9"/>